<gene>
    <name evidence="2" type="ORF">PG986_003760</name>
</gene>
<feature type="compositionally biased region" description="Polar residues" evidence="1">
    <location>
        <begin position="551"/>
        <end position="560"/>
    </location>
</feature>
<name>A0ABR1QSS7_9PEZI</name>
<feature type="region of interest" description="Disordered" evidence="1">
    <location>
        <begin position="517"/>
        <end position="614"/>
    </location>
</feature>
<feature type="compositionally biased region" description="Basic and acidic residues" evidence="1">
    <location>
        <begin position="450"/>
        <end position="459"/>
    </location>
</feature>
<proteinExistence type="predicted"/>
<dbReference type="GeneID" id="92073044"/>
<comment type="caution">
    <text evidence="2">The sequence shown here is derived from an EMBL/GenBank/DDBJ whole genome shotgun (WGS) entry which is preliminary data.</text>
</comment>
<organism evidence="2 3">
    <name type="scientific">Apiospora aurea</name>
    <dbReference type="NCBI Taxonomy" id="335848"/>
    <lineage>
        <taxon>Eukaryota</taxon>
        <taxon>Fungi</taxon>
        <taxon>Dikarya</taxon>
        <taxon>Ascomycota</taxon>
        <taxon>Pezizomycotina</taxon>
        <taxon>Sordariomycetes</taxon>
        <taxon>Xylariomycetidae</taxon>
        <taxon>Amphisphaeriales</taxon>
        <taxon>Apiosporaceae</taxon>
        <taxon>Apiospora</taxon>
    </lineage>
</organism>
<feature type="region of interest" description="Disordered" evidence="1">
    <location>
        <begin position="33"/>
        <end position="55"/>
    </location>
</feature>
<evidence type="ECO:0000313" key="2">
    <source>
        <dbReference type="EMBL" id="KAK7962935.1"/>
    </source>
</evidence>
<dbReference type="RefSeq" id="XP_066705046.1">
    <property type="nucleotide sequence ID" value="XM_066839982.1"/>
</dbReference>
<accession>A0ABR1QSS7</accession>
<feature type="compositionally biased region" description="Basic and acidic residues" evidence="1">
    <location>
        <begin position="579"/>
        <end position="588"/>
    </location>
</feature>
<dbReference type="Proteomes" id="UP001391051">
    <property type="component" value="Unassembled WGS sequence"/>
</dbReference>
<feature type="region of interest" description="Disordered" evidence="1">
    <location>
        <begin position="243"/>
        <end position="271"/>
    </location>
</feature>
<feature type="compositionally biased region" description="Basic and acidic residues" evidence="1">
    <location>
        <begin position="250"/>
        <end position="259"/>
    </location>
</feature>
<dbReference type="EMBL" id="JAQQWE010000002">
    <property type="protein sequence ID" value="KAK7962935.1"/>
    <property type="molecule type" value="Genomic_DNA"/>
</dbReference>
<feature type="compositionally biased region" description="Polar residues" evidence="1">
    <location>
        <begin position="36"/>
        <end position="51"/>
    </location>
</feature>
<feature type="compositionally biased region" description="Acidic residues" evidence="1">
    <location>
        <begin position="530"/>
        <end position="543"/>
    </location>
</feature>
<evidence type="ECO:0000313" key="3">
    <source>
        <dbReference type="Proteomes" id="UP001391051"/>
    </source>
</evidence>
<protein>
    <recommendedName>
        <fullName evidence="4">HNH nuclease domain-containing protein</fullName>
    </recommendedName>
</protein>
<feature type="region of interest" description="Disordered" evidence="1">
    <location>
        <begin position="366"/>
        <end position="409"/>
    </location>
</feature>
<evidence type="ECO:0000256" key="1">
    <source>
        <dbReference type="SAM" id="MobiDB-lite"/>
    </source>
</evidence>
<evidence type="ECO:0008006" key="4">
    <source>
        <dbReference type="Google" id="ProtNLM"/>
    </source>
</evidence>
<feature type="region of interest" description="Disordered" evidence="1">
    <location>
        <begin position="428"/>
        <end position="472"/>
    </location>
</feature>
<reference evidence="2 3" key="1">
    <citation type="submission" date="2023-01" db="EMBL/GenBank/DDBJ databases">
        <title>Analysis of 21 Apiospora genomes using comparative genomics revels a genus with tremendous synthesis potential of carbohydrate active enzymes and secondary metabolites.</title>
        <authorList>
            <person name="Sorensen T."/>
        </authorList>
    </citation>
    <scope>NUCLEOTIDE SEQUENCE [LARGE SCALE GENOMIC DNA]</scope>
    <source>
        <strain evidence="2 3">CBS 24483</strain>
    </source>
</reference>
<sequence>MAYHALKARAALENLSRGPPPDEVEGDAIRSRIESQESVETTPATEGQYHSPNDAPEHIRHQLAAAAFAKQKIGELLCPDAEDVPVFFFDDRYAPCHSDDRDEFLEHNERLCTSGAKVLGLWKTNTYRLLNEIESGRKKDEEEDEKIALRRTFSFQAVLRWFFSGRFSTLVPELLSGKGISDLLSCLDDESLPSLWKRCRINIRPLPCTNPDDAGKKLEVQFLRFNDGDPLFGDSLYEVGGRLDDDYDDDKGSESERGDSPGTAAAGSKSTRIRSGDVRDLLLLQFHLHTVRHRLEARGTLQSLFGGPPPPPDTIAGATAAAPVSGSREDVDVNVDDDDVTHEPDFDESLVAEAVRRGLVSEADGSRWGARGGARGTRAERGRGRGRRGGGRGREGTKIPLGQNRQGNGIMARGPRNALKIHQHLHPPCLPTPTPTTNPTNVQCPLPPAHSDDDNEQSHEPAATPVDYSQQEINRDDDMERFIESAMTPNASRDATMSEETGWSLILGFRQLALEERKEEEANTSGEESATSEEEEEEDEEKEEGGPKKPVSQSPATDDTSCWFEQISGLVKPPSPEKPAPKGKENQMRSRAKRQAQKLSQAHEARLSMSTHIN</sequence>
<keyword evidence="3" id="KW-1185">Reference proteome</keyword>